<accession>A0A381S4A6</accession>
<dbReference type="Pfam" id="PF00144">
    <property type="entry name" value="Beta-lactamase"/>
    <property type="match status" value="1"/>
</dbReference>
<dbReference type="GO" id="GO:0016787">
    <property type="term" value="F:hydrolase activity"/>
    <property type="evidence" value="ECO:0007669"/>
    <property type="project" value="UniProtKB-KW"/>
</dbReference>
<dbReference type="EMBL" id="UINC01002579">
    <property type="protein sequence ID" value="SUZ98168.1"/>
    <property type="molecule type" value="Genomic_DNA"/>
</dbReference>
<dbReference type="InterPro" id="IPR050789">
    <property type="entry name" value="Diverse_Enzym_Activities"/>
</dbReference>
<evidence type="ECO:0000259" key="2">
    <source>
        <dbReference type="Pfam" id="PF00144"/>
    </source>
</evidence>
<dbReference type="PANTHER" id="PTHR43283">
    <property type="entry name" value="BETA-LACTAMASE-RELATED"/>
    <property type="match status" value="1"/>
</dbReference>
<dbReference type="PANTHER" id="PTHR43283:SF11">
    <property type="entry name" value="BETA-LACTAMASE-RELATED DOMAIN-CONTAINING PROTEIN"/>
    <property type="match status" value="1"/>
</dbReference>
<gene>
    <name evidence="3" type="ORF">METZ01_LOCUS51022</name>
</gene>
<reference evidence="3" key="1">
    <citation type="submission" date="2018-05" db="EMBL/GenBank/DDBJ databases">
        <authorList>
            <person name="Lanie J.A."/>
            <person name="Ng W.-L."/>
            <person name="Kazmierczak K.M."/>
            <person name="Andrzejewski T.M."/>
            <person name="Davidsen T.M."/>
            <person name="Wayne K.J."/>
            <person name="Tettelin H."/>
            <person name="Glass J.I."/>
            <person name="Rusch D."/>
            <person name="Podicherti R."/>
            <person name="Tsui H.-C.T."/>
            <person name="Winkler M.E."/>
        </authorList>
    </citation>
    <scope>NUCLEOTIDE SEQUENCE</scope>
</reference>
<dbReference type="AlphaFoldDB" id="A0A381S4A6"/>
<dbReference type="InterPro" id="IPR001466">
    <property type="entry name" value="Beta-lactam-related"/>
</dbReference>
<name>A0A381S4A6_9ZZZZ</name>
<keyword evidence="1" id="KW-0378">Hydrolase</keyword>
<evidence type="ECO:0000313" key="3">
    <source>
        <dbReference type="EMBL" id="SUZ98168.1"/>
    </source>
</evidence>
<protein>
    <recommendedName>
        <fullName evidence="2">Beta-lactamase-related domain-containing protein</fullName>
    </recommendedName>
</protein>
<feature type="domain" description="Beta-lactamase-related" evidence="2">
    <location>
        <begin position="60"/>
        <end position="412"/>
    </location>
</feature>
<proteinExistence type="predicted"/>
<dbReference type="SUPFAM" id="SSF56601">
    <property type="entry name" value="beta-lactamase/transpeptidase-like"/>
    <property type="match status" value="1"/>
</dbReference>
<dbReference type="InterPro" id="IPR012338">
    <property type="entry name" value="Beta-lactam/transpept-like"/>
</dbReference>
<organism evidence="3">
    <name type="scientific">marine metagenome</name>
    <dbReference type="NCBI Taxonomy" id="408172"/>
    <lineage>
        <taxon>unclassified sequences</taxon>
        <taxon>metagenomes</taxon>
        <taxon>ecological metagenomes</taxon>
    </lineage>
</organism>
<sequence length="433" mass="48585">MVEAAANALLTNIDITGRLPVDLDKKLIRGSQILVYRDDSILEKIDVSYSLSVIDSAIEAKIFPGAQVFISQHGETIVSKGFGYHTYHKSKEVSTETIFDLASITKVVSATPIVMKLVEDEELSLDQPINDFFPDFYKSGKDTITIRHLLIHESGLSAYHRYFLESKYKGRGDILDNIINRRLTYKPGSEYKYSDLGMILLGTILERIGGNNLHALGKSWFFSPLGMNNTFYNPPANQWKNIPPTERTVIPIGTSNDSFRRKIANISTKLFGPMKSLSYDLFPRKTAHGYVHDENANLLGGISAHAGLFSNAEDLGKYGQMLLNDGMVGEKKIIDKDLLSLFTKRQSTVDEANRGYGWDRPDRDGASSAGDYFSDKAFGHLGYTGTSFWIDPEQELVVVLLTNRVYPTRNNPGIKQVRRKFHNTLIKSTLRLN</sequence>
<evidence type="ECO:0000256" key="1">
    <source>
        <dbReference type="ARBA" id="ARBA00022801"/>
    </source>
</evidence>
<dbReference type="Gene3D" id="3.40.710.10">
    <property type="entry name" value="DD-peptidase/beta-lactamase superfamily"/>
    <property type="match status" value="1"/>
</dbReference>